<dbReference type="InterPro" id="IPR050109">
    <property type="entry name" value="HTH-type_TetR-like_transc_reg"/>
</dbReference>
<dbReference type="EMBL" id="JBHSIU010000041">
    <property type="protein sequence ID" value="MFC5002190.1"/>
    <property type="molecule type" value="Genomic_DNA"/>
</dbReference>
<evidence type="ECO:0000259" key="3">
    <source>
        <dbReference type="PROSITE" id="PS50977"/>
    </source>
</evidence>
<dbReference type="Proteomes" id="UP001595912">
    <property type="component" value="Unassembled WGS sequence"/>
</dbReference>
<dbReference type="PANTHER" id="PTHR30055">
    <property type="entry name" value="HTH-TYPE TRANSCRIPTIONAL REGULATOR RUTR"/>
    <property type="match status" value="1"/>
</dbReference>
<evidence type="ECO:0000256" key="2">
    <source>
        <dbReference type="PROSITE-ProRule" id="PRU00335"/>
    </source>
</evidence>
<name>A0ABV9W0K5_9ACTN</name>
<proteinExistence type="predicted"/>
<keyword evidence="1 2" id="KW-0238">DNA-binding</keyword>
<dbReference type="SUPFAM" id="SSF46689">
    <property type="entry name" value="Homeodomain-like"/>
    <property type="match status" value="1"/>
</dbReference>
<evidence type="ECO:0000313" key="4">
    <source>
        <dbReference type="EMBL" id="MFC5002190.1"/>
    </source>
</evidence>
<dbReference type="SUPFAM" id="SSF48498">
    <property type="entry name" value="Tetracyclin repressor-like, C-terminal domain"/>
    <property type="match status" value="1"/>
</dbReference>
<accession>A0ABV9W0K5</accession>
<feature type="DNA-binding region" description="H-T-H motif" evidence="2">
    <location>
        <begin position="26"/>
        <end position="45"/>
    </location>
</feature>
<gene>
    <name evidence="4" type="ORF">ACFPIJ_30700</name>
</gene>
<feature type="domain" description="HTH tetR-type" evidence="3">
    <location>
        <begin position="3"/>
        <end position="63"/>
    </location>
</feature>
<organism evidence="4 5">
    <name type="scientific">Dactylosporangium cerinum</name>
    <dbReference type="NCBI Taxonomy" id="1434730"/>
    <lineage>
        <taxon>Bacteria</taxon>
        <taxon>Bacillati</taxon>
        <taxon>Actinomycetota</taxon>
        <taxon>Actinomycetes</taxon>
        <taxon>Micromonosporales</taxon>
        <taxon>Micromonosporaceae</taxon>
        <taxon>Dactylosporangium</taxon>
    </lineage>
</organism>
<protein>
    <submittedName>
        <fullName evidence="4">TetR/AcrR family transcriptional regulator</fullName>
    </submittedName>
</protein>
<dbReference type="PANTHER" id="PTHR30055:SF200">
    <property type="entry name" value="HTH-TYPE TRANSCRIPTIONAL REPRESSOR BDCR"/>
    <property type="match status" value="1"/>
</dbReference>
<sequence>MPTRARDRLLDTAERLFYAEGIRSVGVDRIVAESGVGRASMYRHFPGKDDLVVAVLRRRDQDWRDWLRETVDRIAGPVPHGRDDRPLAVFDALAERFARADFRGCAFINTIVETADPHSVAHQVADAHKRAVTTYVDGLLATAGYARHATLAAQFVMLMDGAIVTALRERTPAAAAVARSTAAALLHTETNAD</sequence>
<dbReference type="PROSITE" id="PS50977">
    <property type="entry name" value="HTH_TETR_2"/>
    <property type="match status" value="1"/>
</dbReference>
<dbReference type="PRINTS" id="PR00455">
    <property type="entry name" value="HTHTETR"/>
</dbReference>
<dbReference type="Gene3D" id="1.10.357.10">
    <property type="entry name" value="Tetracycline Repressor, domain 2"/>
    <property type="match status" value="1"/>
</dbReference>
<dbReference type="InterPro" id="IPR009057">
    <property type="entry name" value="Homeodomain-like_sf"/>
</dbReference>
<evidence type="ECO:0000256" key="1">
    <source>
        <dbReference type="ARBA" id="ARBA00023125"/>
    </source>
</evidence>
<dbReference type="Pfam" id="PF00440">
    <property type="entry name" value="TetR_N"/>
    <property type="match status" value="1"/>
</dbReference>
<dbReference type="InterPro" id="IPR001647">
    <property type="entry name" value="HTH_TetR"/>
</dbReference>
<dbReference type="RefSeq" id="WP_380120041.1">
    <property type="nucleotide sequence ID" value="NZ_JBHSIU010000041.1"/>
</dbReference>
<reference evidence="5" key="1">
    <citation type="journal article" date="2019" name="Int. J. Syst. Evol. Microbiol.">
        <title>The Global Catalogue of Microorganisms (GCM) 10K type strain sequencing project: providing services to taxonomists for standard genome sequencing and annotation.</title>
        <authorList>
            <consortium name="The Broad Institute Genomics Platform"/>
            <consortium name="The Broad Institute Genome Sequencing Center for Infectious Disease"/>
            <person name="Wu L."/>
            <person name="Ma J."/>
        </authorList>
    </citation>
    <scope>NUCLEOTIDE SEQUENCE [LARGE SCALE GENOMIC DNA]</scope>
    <source>
        <strain evidence="5">CGMCC 4.7152</strain>
    </source>
</reference>
<evidence type="ECO:0000313" key="5">
    <source>
        <dbReference type="Proteomes" id="UP001595912"/>
    </source>
</evidence>
<comment type="caution">
    <text evidence="4">The sequence shown here is derived from an EMBL/GenBank/DDBJ whole genome shotgun (WGS) entry which is preliminary data.</text>
</comment>
<dbReference type="InterPro" id="IPR036271">
    <property type="entry name" value="Tet_transcr_reg_TetR-rel_C_sf"/>
</dbReference>
<keyword evidence="5" id="KW-1185">Reference proteome</keyword>